<evidence type="ECO:0000256" key="1">
    <source>
        <dbReference type="ARBA" id="ARBA00022723"/>
    </source>
</evidence>
<dbReference type="InterPro" id="IPR029052">
    <property type="entry name" value="Metallo-depent_PP-like"/>
</dbReference>
<evidence type="ECO:0000313" key="4">
    <source>
        <dbReference type="EMBL" id="WYY06907.1"/>
    </source>
</evidence>
<accession>A0ABZ2TZX8</accession>
<proteinExistence type="predicted"/>
<protein>
    <submittedName>
        <fullName evidence="4">Metallophosphoesterase</fullName>
    </submittedName>
</protein>
<keyword evidence="2" id="KW-0378">Hydrolase</keyword>
<dbReference type="Pfam" id="PF00149">
    <property type="entry name" value="Metallophos"/>
    <property type="match status" value="1"/>
</dbReference>
<evidence type="ECO:0000256" key="2">
    <source>
        <dbReference type="ARBA" id="ARBA00022801"/>
    </source>
</evidence>
<keyword evidence="5" id="KW-1185">Reference proteome</keyword>
<sequence length="257" mass="27291">MGTTLYGVGEAASVRVNQESVTLKRLPAEFDGLRVAVVSDLHLGPARGEAFTRTIVDMVNAERPDLIAIVGDLSDETIEHVGSDLQPLADLRAPLGVFGVSGNHEQISDDVGAWMDEWRSLGITTINNSSVEIRRGAATIDVAGVHDLSNSAPYEPDLDAAVAGRPDDRFTLLLAHQPNHVREAAAHDVDLQVSGHTHGGQMWPLRYAAAAAADTAVTGLDFYKDTTVFTTYGAGAWGPPVRVGAPPEIAILQLRSA</sequence>
<evidence type="ECO:0000313" key="5">
    <source>
        <dbReference type="Proteomes" id="UP001479933"/>
    </source>
</evidence>
<organism evidence="4 5">
    <name type="scientific">Gordonia hydrophobica</name>
    <dbReference type="NCBI Taxonomy" id="40516"/>
    <lineage>
        <taxon>Bacteria</taxon>
        <taxon>Bacillati</taxon>
        <taxon>Actinomycetota</taxon>
        <taxon>Actinomycetes</taxon>
        <taxon>Mycobacteriales</taxon>
        <taxon>Gordoniaceae</taxon>
        <taxon>Gordonia</taxon>
    </lineage>
</organism>
<dbReference type="Gene3D" id="3.60.21.10">
    <property type="match status" value="1"/>
</dbReference>
<evidence type="ECO:0000259" key="3">
    <source>
        <dbReference type="Pfam" id="PF00149"/>
    </source>
</evidence>
<keyword evidence="1" id="KW-0479">Metal-binding</keyword>
<feature type="domain" description="Calcineurin-like phosphoesterase" evidence="3">
    <location>
        <begin position="33"/>
        <end position="199"/>
    </location>
</feature>
<name>A0ABZ2TZX8_9ACTN</name>
<dbReference type="Proteomes" id="UP001479933">
    <property type="component" value="Chromosome"/>
</dbReference>
<reference evidence="4 5" key="1">
    <citation type="journal article" date="2023" name="Virus Evol.">
        <title>Computational host range prediction-The good, the bad, and the ugly.</title>
        <authorList>
            <person name="Howell A.A."/>
            <person name="Versoza C.J."/>
            <person name="Pfeifer S.P."/>
        </authorList>
    </citation>
    <scope>NUCLEOTIDE SEQUENCE [LARGE SCALE GENOMIC DNA]</scope>
    <source>
        <strain evidence="4 5">1610/1b</strain>
    </source>
</reference>
<dbReference type="SUPFAM" id="SSF56300">
    <property type="entry name" value="Metallo-dependent phosphatases"/>
    <property type="match status" value="1"/>
</dbReference>
<dbReference type="RefSeq" id="WP_066172638.1">
    <property type="nucleotide sequence ID" value="NZ_CP136137.1"/>
</dbReference>
<dbReference type="EMBL" id="CP136137">
    <property type="protein sequence ID" value="WYY06907.1"/>
    <property type="molecule type" value="Genomic_DNA"/>
</dbReference>
<dbReference type="PANTHER" id="PTHR31302:SF31">
    <property type="entry name" value="PHOSPHODIESTERASE YAEI"/>
    <property type="match status" value="1"/>
</dbReference>
<dbReference type="InterPro" id="IPR051158">
    <property type="entry name" value="Metallophosphoesterase_sf"/>
</dbReference>
<dbReference type="InterPro" id="IPR004843">
    <property type="entry name" value="Calcineurin-like_PHP"/>
</dbReference>
<dbReference type="PANTHER" id="PTHR31302">
    <property type="entry name" value="TRANSMEMBRANE PROTEIN WITH METALLOPHOSPHOESTERASE DOMAIN-RELATED"/>
    <property type="match status" value="1"/>
</dbReference>
<dbReference type="CDD" id="cd07385">
    <property type="entry name" value="MPP_YkuE_C"/>
    <property type="match status" value="1"/>
</dbReference>
<gene>
    <name evidence="4" type="ORF">RVF87_17990</name>
</gene>